<dbReference type="GO" id="GO:0003700">
    <property type="term" value="F:DNA-binding transcription factor activity"/>
    <property type="evidence" value="ECO:0007669"/>
    <property type="project" value="InterPro"/>
</dbReference>
<evidence type="ECO:0000256" key="6">
    <source>
        <dbReference type="SAM" id="MobiDB-lite"/>
    </source>
</evidence>
<proteinExistence type="predicted"/>
<dbReference type="OrthoDB" id="757982at2759"/>
<dbReference type="InterPro" id="IPR015300">
    <property type="entry name" value="DNA-bd_pseudobarrel_sf"/>
</dbReference>
<feature type="compositionally biased region" description="Low complexity" evidence="6">
    <location>
        <begin position="324"/>
        <end position="337"/>
    </location>
</feature>
<keyword evidence="5" id="KW-0539">Nucleus</keyword>
<feature type="region of interest" description="Disordered" evidence="6">
    <location>
        <begin position="121"/>
        <end position="160"/>
    </location>
</feature>
<sequence length="739" mass="82598">MNGEEVQDKDLNAEFRNIDANSSGFDAMEEEEALLGVDERQIWLANEQYNLLANFHDASILYTDHLPPLPHDFPCMLPSSSSSSIPAPVKAITCSSSSSSTSSSSYAASWVLLKSDAEEDEDQKKCRFNHGQHDPMDAPPAALASTASTETPKPLDGSLEGVDCMDVMETLGYMDLSESNDFFDPSYIFRSDNPLEDFKQLEQMSREEHAMQENAHREHEQLISQTKNKETQVEKDPEDMATVFLEWLRTNKETVSAEDLRSVRIKKATIESAAKRLGGGKEAMKQLLKLVLEWVQSNHLKKSRSSKEESTHFPNQYHDPFQNPNPNANLNSNSTTPESNPCFTALSTWIPQRDYVPEPTAVLEAPSAYPPMVGYIGTGPYTDHGASNINDHSPYTATMMEYQMPGSSHPWPPSQLALASHYNSFPGNSFHPAPKACAGYGNQYPHQHYFSGHQDKRLLRFGSSATKEARKKRMARQRRFLSHHRHHHNNHNQQNQHPSQNKDQHARLGNDNCNTAAQANPGNWMYWPSVTANGGAASASPVMPVEVAMGHPADQTAAMQGQNFPGRVASDKRQGWKPEKNLRFLLQKVLKQSDVGNLGRIVLPKKEAETHLPELEARDGISIAMEDIGTSRVWNMRYSFRYWPNNKSRMYLLENTGDFVRANGLQEGDFIVIYSDVKCGKYMIRGVKVRQTGQKSESKRTGKSQKNQQATSIITTPPVGANGHGASSSRPHCIQETVN</sequence>
<feature type="region of interest" description="Disordered" evidence="6">
    <location>
        <begin position="690"/>
        <end position="739"/>
    </location>
</feature>
<dbReference type="Pfam" id="PF02362">
    <property type="entry name" value="B3"/>
    <property type="match status" value="1"/>
</dbReference>
<keyword evidence="7" id="KW-1185">Reference proteome</keyword>
<dbReference type="KEGG" id="jre:108990717"/>
<dbReference type="PANTHER" id="PTHR31140">
    <property type="entry name" value="B3 DOMAIN-CONTAINING TRANSCRIPTION FACTOR ABI3"/>
    <property type="match status" value="1"/>
</dbReference>
<evidence type="ECO:0000256" key="4">
    <source>
        <dbReference type="ARBA" id="ARBA00023163"/>
    </source>
</evidence>
<evidence type="ECO:0000313" key="8">
    <source>
        <dbReference type="RefSeq" id="XP_018820310.2"/>
    </source>
</evidence>
<dbReference type="InterPro" id="IPR044800">
    <property type="entry name" value="LEC2-like"/>
</dbReference>
<dbReference type="RefSeq" id="XP_018820310.2">
    <property type="nucleotide sequence ID" value="XM_018964765.2"/>
</dbReference>
<dbReference type="FunFam" id="2.40.330.10:FF:000003">
    <property type="entry name" value="B3 domain-containing transcription factor FUS3"/>
    <property type="match status" value="1"/>
</dbReference>
<dbReference type="GeneID" id="108990717"/>
<feature type="region of interest" description="Disordered" evidence="6">
    <location>
        <begin position="299"/>
        <end position="338"/>
    </location>
</feature>
<dbReference type="SMART" id="SM01019">
    <property type="entry name" value="B3"/>
    <property type="match status" value="1"/>
</dbReference>
<keyword evidence="2" id="KW-0805">Transcription regulation</keyword>
<evidence type="ECO:0000256" key="5">
    <source>
        <dbReference type="ARBA" id="ARBA00023242"/>
    </source>
</evidence>
<feature type="compositionally biased region" description="Polar residues" evidence="6">
    <location>
        <begin position="704"/>
        <end position="715"/>
    </location>
</feature>
<comment type="subcellular location">
    <subcellularLocation>
        <location evidence="1">Nucleus</location>
    </subcellularLocation>
</comment>
<dbReference type="FunCoup" id="A0A2I4ELN1">
    <property type="interactions" value="176"/>
</dbReference>
<dbReference type="InterPro" id="IPR003340">
    <property type="entry name" value="B3_DNA-bd"/>
</dbReference>
<dbReference type="GO" id="GO:0003677">
    <property type="term" value="F:DNA binding"/>
    <property type="evidence" value="ECO:0007669"/>
    <property type="project" value="UniProtKB-KW"/>
</dbReference>
<dbReference type="Gene3D" id="2.40.330.10">
    <property type="entry name" value="DNA-binding pseudobarrel domain"/>
    <property type="match status" value="1"/>
</dbReference>
<dbReference type="CDD" id="cd10015">
    <property type="entry name" value="BfiI_C_EcoRII_N_B3"/>
    <property type="match status" value="1"/>
</dbReference>
<protein>
    <submittedName>
        <fullName evidence="8">B3 domain-containing transcription factor ABI3-like isoform X1</fullName>
    </submittedName>
</protein>
<name>A0A2I4ELN1_JUGRE</name>
<evidence type="ECO:0000256" key="1">
    <source>
        <dbReference type="ARBA" id="ARBA00004123"/>
    </source>
</evidence>
<accession>A0A2I4ELN1</accession>
<evidence type="ECO:0000313" key="7">
    <source>
        <dbReference type="Proteomes" id="UP000235220"/>
    </source>
</evidence>
<dbReference type="PROSITE" id="PS50863">
    <property type="entry name" value="B3"/>
    <property type="match status" value="1"/>
</dbReference>
<gene>
    <name evidence="8" type="primary">LOC108990717</name>
</gene>
<dbReference type="AlphaFoldDB" id="A0A2I4ELN1"/>
<dbReference type="Gramene" id="Jr10_13280_p1">
    <property type="protein sequence ID" value="cds.Jr10_13280_p1"/>
    <property type="gene ID" value="Jr10_13280"/>
</dbReference>
<dbReference type="STRING" id="51240.A0A2I4ELN1"/>
<evidence type="ECO:0000256" key="3">
    <source>
        <dbReference type="ARBA" id="ARBA00023125"/>
    </source>
</evidence>
<dbReference type="GO" id="GO:0005634">
    <property type="term" value="C:nucleus"/>
    <property type="evidence" value="ECO:0007669"/>
    <property type="project" value="UniProtKB-SubCell"/>
</dbReference>
<reference evidence="8" key="1">
    <citation type="submission" date="2025-08" db="UniProtKB">
        <authorList>
            <consortium name="RefSeq"/>
        </authorList>
    </citation>
    <scope>IDENTIFICATION</scope>
    <source>
        <tissue evidence="8">Leaves</tissue>
    </source>
</reference>
<evidence type="ECO:0000256" key="2">
    <source>
        <dbReference type="ARBA" id="ARBA00023015"/>
    </source>
</evidence>
<dbReference type="SUPFAM" id="SSF101936">
    <property type="entry name" value="DNA-binding pseudobarrel domain"/>
    <property type="match status" value="1"/>
</dbReference>
<organism evidence="7 8">
    <name type="scientific">Juglans regia</name>
    <name type="common">English walnut</name>
    <dbReference type="NCBI Taxonomy" id="51240"/>
    <lineage>
        <taxon>Eukaryota</taxon>
        <taxon>Viridiplantae</taxon>
        <taxon>Streptophyta</taxon>
        <taxon>Embryophyta</taxon>
        <taxon>Tracheophyta</taxon>
        <taxon>Spermatophyta</taxon>
        <taxon>Magnoliopsida</taxon>
        <taxon>eudicotyledons</taxon>
        <taxon>Gunneridae</taxon>
        <taxon>Pentapetalae</taxon>
        <taxon>rosids</taxon>
        <taxon>fabids</taxon>
        <taxon>Fagales</taxon>
        <taxon>Juglandaceae</taxon>
        <taxon>Juglans</taxon>
    </lineage>
</organism>
<dbReference type="GO" id="GO:0009733">
    <property type="term" value="P:response to auxin"/>
    <property type="evidence" value="ECO:0007669"/>
    <property type="project" value="UniProtKB-ARBA"/>
</dbReference>
<dbReference type="PANTHER" id="PTHR31140:SF81">
    <property type="entry name" value="B3 DOMAIN-CONTAINING TRANSCRIPTION FACTOR ABI3"/>
    <property type="match status" value="1"/>
</dbReference>
<keyword evidence="4" id="KW-0804">Transcription</keyword>
<feature type="region of interest" description="Disordered" evidence="6">
    <location>
        <begin position="485"/>
        <end position="515"/>
    </location>
</feature>
<feature type="compositionally biased region" description="Low complexity" evidence="6">
    <location>
        <begin position="139"/>
        <end position="152"/>
    </location>
</feature>
<dbReference type="Proteomes" id="UP000235220">
    <property type="component" value="Chromosome 10"/>
</dbReference>
<keyword evidence="3" id="KW-0238">DNA-binding</keyword>
<feature type="compositionally biased region" description="Polar residues" evidence="6">
    <location>
        <begin position="725"/>
        <end position="739"/>
    </location>
</feature>